<dbReference type="Gene3D" id="3.40.50.300">
    <property type="entry name" value="P-loop containing nucleotide triphosphate hydrolases"/>
    <property type="match status" value="1"/>
</dbReference>
<dbReference type="RefSeq" id="WP_238803972.1">
    <property type="nucleotide sequence ID" value="NZ_CAKLPY010000001.1"/>
</dbReference>
<evidence type="ECO:0000313" key="2">
    <source>
        <dbReference type="Proteomes" id="UP000837932"/>
    </source>
</evidence>
<evidence type="ECO:0000313" key="1">
    <source>
        <dbReference type="EMBL" id="CAH0994221.1"/>
    </source>
</evidence>
<gene>
    <name evidence="1" type="ORF">EMA8858_00330</name>
</gene>
<reference evidence="1" key="1">
    <citation type="submission" date="2021-12" db="EMBL/GenBank/DDBJ databases">
        <authorList>
            <person name="Rodrigo-Torres L."/>
            <person name="Arahal R. D."/>
            <person name="Lucena T."/>
        </authorList>
    </citation>
    <scope>NUCLEOTIDE SEQUENCE</scope>
    <source>
        <strain evidence="1">CECT 8858</strain>
    </source>
</reference>
<name>A0ABM9AL09_9BACT</name>
<organism evidence="1 2">
    <name type="scientific">Emticicia aquatica</name>
    <dbReference type="NCBI Taxonomy" id="1681835"/>
    <lineage>
        <taxon>Bacteria</taxon>
        <taxon>Pseudomonadati</taxon>
        <taxon>Bacteroidota</taxon>
        <taxon>Cytophagia</taxon>
        <taxon>Cytophagales</taxon>
        <taxon>Leadbetterellaceae</taxon>
        <taxon>Emticicia</taxon>
    </lineage>
</organism>
<dbReference type="SUPFAM" id="SSF52540">
    <property type="entry name" value="P-loop containing nucleoside triphosphate hydrolases"/>
    <property type="match status" value="1"/>
</dbReference>
<dbReference type="Proteomes" id="UP000837932">
    <property type="component" value="Unassembled WGS sequence"/>
</dbReference>
<keyword evidence="2" id="KW-1185">Reference proteome</keyword>
<protein>
    <recommendedName>
        <fullName evidence="3">ATPase dynein-related AAA domain-containing protein</fullName>
    </recommendedName>
</protein>
<proteinExistence type="predicted"/>
<comment type="caution">
    <text evidence="1">The sequence shown here is derived from an EMBL/GenBank/DDBJ whole genome shotgun (WGS) entry which is preliminary data.</text>
</comment>
<evidence type="ECO:0008006" key="3">
    <source>
        <dbReference type="Google" id="ProtNLM"/>
    </source>
</evidence>
<accession>A0ABM9AL09</accession>
<dbReference type="EMBL" id="CAKLPY010000001">
    <property type="protein sequence ID" value="CAH0994221.1"/>
    <property type="molecule type" value="Genomic_DNA"/>
</dbReference>
<sequence>MAAPYWKTDRVKNVNTTNLIDLITFLKKYDGGKYSDLTQNAIIHYGKQSNPAYFGQIVTQMNILGLFTLNDNGTFNVSKIANMIFNDNKLANSFLDYVLLKFQYPRPHIGSTNNYSKPYFLILSILIELYKINPNEAYFTQEEFYYLFDNNITSLSRVNNLLINQILADRVSGVKKANVNNLSGIISYDKAFFSNSCILSSNSNYYPKAKDFFIGLYPNKDISFVQFICNHYCDGFFVYSTNNNDSKNGWANYLHNVNDFFNYINQKNMLQDKGAFLQYCINKGFYFDESLIRRFLTSLTTKPFLLLTGISGTGKSKIAELYGEFLLKNSKGAFLLKAVGSNWNDNKNLLGYYNPIISSGNYNETDVVKFIQEANSNPTRLYIILLDEMNLSYTERYFSDFLSALESISKEITLPDGKGSNVKWSENLKIIGTINEDETTHTLSPKVIDRANLIEMNGIKPSKYIEDLILRNDIKTKNLNTKTWKDNYIILLDEIYNAFDGKFGFRVIDEITSYILINTDLTSNDFIVFLDEQVYQKLLPKLHGTRGELLVKLEKLKEIFDKPEFTSVYSKTKIASMINQIKTTGFTSFVTA</sequence>
<dbReference type="InterPro" id="IPR027417">
    <property type="entry name" value="P-loop_NTPase"/>
</dbReference>